<keyword evidence="5" id="KW-0539">Nucleus</keyword>
<dbReference type="PANTHER" id="PTHR46481">
    <property type="entry name" value="ZINC FINGER BED DOMAIN-CONTAINING PROTEIN 4"/>
    <property type="match status" value="1"/>
</dbReference>
<keyword evidence="4" id="KW-0862">Zinc</keyword>
<sequence length="134" mass="15148">MKKFIHALDSRYELPDKNTLKCTLIPKVYENLKNKLEEALAITSYLNITTDMCTSNANKGIQALTCHFINDGILLSPLLKVTKVEGHHNSETMAHVINNILEEYNIHDKIVTIVTDNASVMKETADMLKIRHSP</sequence>
<dbReference type="GO" id="GO:0005634">
    <property type="term" value="C:nucleus"/>
    <property type="evidence" value="ECO:0007669"/>
    <property type="project" value="UniProtKB-SubCell"/>
</dbReference>
<evidence type="ECO:0000256" key="2">
    <source>
        <dbReference type="ARBA" id="ARBA00022723"/>
    </source>
</evidence>
<accession>A0AAV1L8T6</accession>
<keyword evidence="3" id="KW-0863">Zinc-finger</keyword>
<dbReference type="AlphaFoldDB" id="A0AAV1L8T6"/>
<evidence type="ECO:0008006" key="8">
    <source>
        <dbReference type="Google" id="ProtNLM"/>
    </source>
</evidence>
<dbReference type="SUPFAM" id="SSF53098">
    <property type="entry name" value="Ribonuclease H-like"/>
    <property type="match status" value="1"/>
</dbReference>
<evidence type="ECO:0000313" key="7">
    <source>
        <dbReference type="Proteomes" id="UP001314205"/>
    </source>
</evidence>
<dbReference type="InterPro" id="IPR012337">
    <property type="entry name" value="RNaseH-like_sf"/>
</dbReference>
<dbReference type="EMBL" id="CAVLGL010000085">
    <property type="protein sequence ID" value="CAK1590407.1"/>
    <property type="molecule type" value="Genomic_DNA"/>
</dbReference>
<evidence type="ECO:0000256" key="5">
    <source>
        <dbReference type="ARBA" id="ARBA00023242"/>
    </source>
</evidence>
<evidence type="ECO:0000256" key="3">
    <source>
        <dbReference type="ARBA" id="ARBA00022771"/>
    </source>
</evidence>
<evidence type="ECO:0000256" key="4">
    <source>
        <dbReference type="ARBA" id="ARBA00022833"/>
    </source>
</evidence>
<dbReference type="GO" id="GO:0008270">
    <property type="term" value="F:zinc ion binding"/>
    <property type="evidence" value="ECO:0007669"/>
    <property type="project" value="UniProtKB-KW"/>
</dbReference>
<organism evidence="6 7">
    <name type="scientific">Parnassius mnemosyne</name>
    <name type="common">clouded apollo</name>
    <dbReference type="NCBI Taxonomy" id="213953"/>
    <lineage>
        <taxon>Eukaryota</taxon>
        <taxon>Metazoa</taxon>
        <taxon>Ecdysozoa</taxon>
        <taxon>Arthropoda</taxon>
        <taxon>Hexapoda</taxon>
        <taxon>Insecta</taxon>
        <taxon>Pterygota</taxon>
        <taxon>Neoptera</taxon>
        <taxon>Endopterygota</taxon>
        <taxon>Lepidoptera</taxon>
        <taxon>Glossata</taxon>
        <taxon>Ditrysia</taxon>
        <taxon>Papilionoidea</taxon>
        <taxon>Papilionidae</taxon>
        <taxon>Parnassiinae</taxon>
        <taxon>Parnassini</taxon>
        <taxon>Parnassius</taxon>
        <taxon>Driopa</taxon>
    </lineage>
</organism>
<keyword evidence="2" id="KW-0479">Metal-binding</keyword>
<evidence type="ECO:0000256" key="1">
    <source>
        <dbReference type="ARBA" id="ARBA00004123"/>
    </source>
</evidence>
<dbReference type="PANTHER" id="PTHR46481:SF10">
    <property type="entry name" value="ZINC FINGER BED DOMAIN-CONTAINING PROTEIN 39"/>
    <property type="match status" value="1"/>
</dbReference>
<comment type="subcellular location">
    <subcellularLocation>
        <location evidence="1">Nucleus</location>
    </subcellularLocation>
</comment>
<proteinExistence type="predicted"/>
<reference evidence="6 7" key="1">
    <citation type="submission" date="2023-11" db="EMBL/GenBank/DDBJ databases">
        <authorList>
            <person name="Hedman E."/>
            <person name="Englund M."/>
            <person name="Stromberg M."/>
            <person name="Nyberg Akerstrom W."/>
            <person name="Nylinder S."/>
            <person name="Jareborg N."/>
            <person name="Kallberg Y."/>
            <person name="Kronander E."/>
        </authorList>
    </citation>
    <scope>NUCLEOTIDE SEQUENCE [LARGE SCALE GENOMIC DNA]</scope>
</reference>
<dbReference type="InterPro" id="IPR052035">
    <property type="entry name" value="ZnF_BED_domain_contain"/>
</dbReference>
<comment type="caution">
    <text evidence="6">The sequence shown here is derived from an EMBL/GenBank/DDBJ whole genome shotgun (WGS) entry which is preliminary data.</text>
</comment>
<gene>
    <name evidence="6" type="ORF">PARMNEM_LOCUS10776</name>
</gene>
<name>A0AAV1L8T6_9NEOP</name>
<keyword evidence="7" id="KW-1185">Reference proteome</keyword>
<evidence type="ECO:0000313" key="6">
    <source>
        <dbReference type="EMBL" id="CAK1590407.1"/>
    </source>
</evidence>
<protein>
    <recommendedName>
        <fullName evidence="8">DUF659 domain-containing protein</fullName>
    </recommendedName>
</protein>
<dbReference type="Proteomes" id="UP001314205">
    <property type="component" value="Unassembled WGS sequence"/>
</dbReference>